<dbReference type="STRING" id="92487.SAMN02745130_01984"/>
<evidence type="ECO:0000313" key="2">
    <source>
        <dbReference type="Proteomes" id="UP000190460"/>
    </source>
</evidence>
<reference evidence="1 2" key="1">
    <citation type="submission" date="2017-02" db="EMBL/GenBank/DDBJ databases">
        <authorList>
            <person name="Peterson S.W."/>
        </authorList>
    </citation>
    <scope>NUCLEOTIDE SEQUENCE [LARGE SCALE GENOMIC DNA]</scope>
    <source>
        <strain evidence="1 2">ATCC 49788</strain>
    </source>
</reference>
<gene>
    <name evidence="1" type="ORF">SAMN02745130_01984</name>
</gene>
<proteinExistence type="predicted"/>
<dbReference type="RefSeq" id="WP_078922452.1">
    <property type="nucleotide sequence ID" value="NZ_FUYB01000008.1"/>
</dbReference>
<evidence type="ECO:0008006" key="3">
    <source>
        <dbReference type="Google" id="ProtNLM"/>
    </source>
</evidence>
<dbReference type="EMBL" id="FUYB01000008">
    <property type="protein sequence ID" value="SKA79388.1"/>
    <property type="molecule type" value="Genomic_DNA"/>
</dbReference>
<accession>A0A1T4WRA3</accession>
<keyword evidence="2" id="KW-1185">Reference proteome</keyword>
<sequence length="115" mass="13107">MRGLFYFFTTLITILLTACTDNGNLLNIADISSRPIATVYKVNTAAIDYAPIECRRSPAKNAEVMIRLYNGSLVDLVALEEGMLKRDDRYWLHVYPPLSHRPSCYLDVRYLVPHA</sequence>
<name>A0A1T4WRA3_9GAMM</name>
<protein>
    <recommendedName>
        <fullName evidence="3">SH3 domain-containing protein</fullName>
    </recommendedName>
</protein>
<dbReference type="PROSITE" id="PS51257">
    <property type="entry name" value="PROKAR_LIPOPROTEIN"/>
    <property type="match status" value="1"/>
</dbReference>
<dbReference type="OrthoDB" id="5625557at2"/>
<dbReference type="AlphaFoldDB" id="A0A1T4WRA3"/>
<evidence type="ECO:0000313" key="1">
    <source>
        <dbReference type="EMBL" id="SKA79388.1"/>
    </source>
</evidence>
<organism evidence="1 2">
    <name type="scientific">Thiothrix eikelboomii</name>
    <dbReference type="NCBI Taxonomy" id="92487"/>
    <lineage>
        <taxon>Bacteria</taxon>
        <taxon>Pseudomonadati</taxon>
        <taxon>Pseudomonadota</taxon>
        <taxon>Gammaproteobacteria</taxon>
        <taxon>Thiotrichales</taxon>
        <taxon>Thiotrichaceae</taxon>
        <taxon>Thiothrix</taxon>
    </lineage>
</organism>
<dbReference type="Proteomes" id="UP000190460">
    <property type="component" value="Unassembled WGS sequence"/>
</dbReference>